<sequence length="112" mass="12813">MKPEEATKILKSTLSLIYQTNISFEDSVDYKEASDIAIRAIKEVQQYREIGTVEECRKAVEKQIPKKIIIEPYCPTECPTCGHELSTSLGDGYYKYPTFLKRCPNCGQAIQW</sequence>
<evidence type="ECO:0000313" key="2">
    <source>
        <dbReference type="Proteomes" id="UP000775686"/>
    </source>
</evidence>
<dbReference type="EMBL" id="JACJKH010000027">
    <property type="protein sequence ID" value="MBM6745231.1"/>
    <property type="molecule type" value="Genomic_DNA"/>
</dbReference>
<dbReference type="Proteomes" id="UP000775686">
    <property type="component" value="Unassembled WGS sequence"/>
</dbReference>
<accession>A0ABS2EK63</accession>
<comment type="caution">
    <text evidence="1">The sequence shown here is derived from an EMBL/GenBank/DDBJ whole genome shotgun (WGS) entry which is preliminary data.</text>
</comment>
<evidence type="ECO:0000313" key="1">
    <source>
        <dbReference type="EMBL" id="MBM6745231.1"/>
    </source>
</evidence>
<dbReference type="RefSeq" id="WP_204864547.1">
    <property type="nucleotide sequence ID" value="NZ_JACJKH010000027.1"/>
</dbReference>
<gene>
    <name evidence="1" type="ORF">H6A32_13150</name>
</gene>
<proteinExistence type="predicted"/>
<name>A0ABS2EK63_9FIRM</name>
<keyword evidence="2" id="KW-1185">Reference proteome</keyword>
<protein>
    <submittedName>
        <fullName evidence="1">Uncharacterized protein</fullName>
    </submittedName>
</protein>
<organism evidence="1 2">
    <name type="scientific">Drancourtella massiliensis</name>
    <dbReference type="NCBI Taxonomy" id="1632013"/>
    <lineage>
        <taxon>Bacteria</taxon>
        <taxon>Bacillati</taxon>
        <taxon>Bacillota</taxon>
        <taxon>Clostridia</taxon>
        <taxon>Eubacteriales</taxon>
        <taxon>Oscillospiraceae</taxon>
        <taxon>Drancourtella</taxon>
    </lineage>
</organism>
<reference evidence="1 2" key="1">
    <citation type="journal article" date="2021" name="Sci. Rep.">
        <title>The distribution of antibiotic resistance genes in chicken gut microbiota commensals.</title>
        <authorList>
            <person name="Juricova H."/>
            <person name="Matiasovicova J."/>
            <person name="Kubasova T."/>
            <person name="Cejkova D."/>
            <person name="Rychlik I."/>
        </authorList>
    </citation>
    <scope>NUCLEOTIDE SEQUENCE [LARGE SCALE GENOMIC DNA]</scope>
    <source>
        <strain evidence="1 2">An770</strain>
    </source>
</reference>